<dbReference type="GO" id="GO:0005829">
    <property type="term" value="C:cytosol"/>
    <property type="evidence" value="ECO:0007669"/>
    <property type="project" value="TreeGrafter"/>
</dbReference>
<dbReference type="PANTHER" id="PTHR34984:SF1">
    <property type="entry name" value="CARBON STORAGE REGULATOR"/>
    <property type="match status" value="1"/>
</dbReference>
<dbReference type="Pfam" id="PF02599">
    <property type="entry name" value="CsrA"/>
    <property type="match status" value="1"/>
</dbReference>
<dbReference type="PANTHER" id="PTHR34984">
    <property type="entry name" value="CARBON STORAGE REGULATOR"/>
    <property type="match status" value="1"/>
</dbReference>
<proteinExistence type="inferred from homology"/>
<dbReference type="SUPFAM" id="SSF117130">
    <property type="entry name" value="CsrA-like"/>
    <property type="match status" value="1"/>
</dbReference>
<protein>
    <recommendedName>
        <fullName evidence="5">Carbon storage regulator</fullName>
    </recommendedName>
</protein>
<evidence type="ECO:0000256" key="2">
    <source>
        <dbReference type="ARBA" id="ARBA00022845"/>
    </source>
</evidence>
<evidence type="ECO:0000256" key="3">
    <source>
        <dbReference type="ARBA" id="ARBA00022884"/>
    </source>
</evidence>
<organism evidence="4">
    <name type="scientific">hydrothermal vent metagenome</name>
    <dbReference type="NCBI Taxonomy" id="652676"/>
    <lineage>
        <taxon>unclassified sequences</taxon>
        <taxon>metagenomes</taxon>
        <taxon>ecological metagenomes</taxon>
    </lineage>
</organism>
<keyword evidence="2" id="KW-0810">Translation regulation</keyword>
<dbReference type="GO" id="GO:0006402">
    <property type="term" value="P:mRNA catabolic process"/>
    <property type="evidence" value="ECO:0007669"/>
    <property type="project" value="InterPro"/>
</dbReference>
<accession>A0A3B1A5Y6</accession>
<keyword evidence="1" id="KW-0963">Cytoplasm</keyword>
<dbReference type="GO" id="GO:0006109">
    <property type="term" value="P:regulation of carbohydrate metabolic process"/>
    <property type="evidence" value="ECO:0007669"/>
    <property type="project" value="InterPro"/>
</dbReference>
<dbReference type="HAMAP" id="MF_00167">
    <property type="entry name" value="CsrA"/>
    <property type="match status" value="1"/>
</dbReference>
<reference evidence="4" key="1">
    <citation type="submission" date="2018-06" db="EMBL/GenBank/DDBJ databases">
        <authorList>
            <person name="Zhirakovskaya E."/>
        </authorList>
    </citation>
    <scope>NUCLEOTIDE SEQUENCE</scope>
</reference>
<name>A0A3B1A5Y6_9ZZZZ</name>
<evidence type="ECO:0000313" key="4">
    <source>
        <dbReference type="EMBL" id="VAW95007.1"/>
    </source>
</evidence>
<dbReference type="Gene3D" id="2.60.40.4380">
    <property type="entry name" value="Translational regulator CsrA"/>
    <property type="match status" value="1"/>
</dbReference>
<dbReference type="EMBL" id="UOFR01000031">
    <property type="protein sequence ID" value="VAW95007.1"/>
    <property type="molecule type" value="Genomic_DNA"/>
</dbReference>
<sequence length="58" mass="6512">MLVLTRQNGESLKLVTQDDEVVEIIVTNVRGEQVKIGFEAPPSHRILRQELIESLVVA</sequence>
<dbReference type="InterPro" id="IPR003751">
    <property type="entry name" value="CsrA"/>
</dbReference>
<dbReference type="InterPro" id="IPR036107">
    <property type="entry name" value="CsrA_sf"/>
</dbReference>
<dbReference type="AlphaFoldDB" id="A0A3B1A5Y6"/>
<dbReference type="GO" id="GO:0045947">
    <property type="term" value="P:negative regulation of translational initiation"/>
    <property type="evidence" value="ECO:0007669"/>
    <property type="project" value="TreeGrafter"/>
</dbReference>
<evidence type="ECO:0008006" key="5">
    <source>
        <dbReference type="Google" id="ProtNLM"/>
    </source>
</evidence>
<keyword evidence="3" id="KW-0694">RNA-binding</keyword>
<dbReference type="GO" id="GO:0048027">
    <property type="term" value="F:mRNA 5'-UTR binding"/>
    <property type="evidence" value="ECO:0007669"/>
    <property type="project" value="TreeGrafter"/>
</dbReference>
<gene>
    <name evidence="4" type="ORF">MNBD_GAMMA21-1599</name>
</gene>
<evidence type="ECO:0000256" key="1">
    <source>
        <dbReference type="ARBA" id="ARBA00022490"/>
    </source>
</evidence>